<evidence type="ECO:0000313" key="7">
    <source>
        <dbReference type="EMBL" id="RNL78831.1"/>
    </source>
</evidence>
<accession>A0A3N0DTI8</accession>
<evidence type="ECO:0000313" key="8">
    <source>
        <dbReference type="Proteomes" id="UP000277094"/>
    </source>
</evidence>
<evidence type="ECO:0000256" key="1">
    <source>
        <dbReference type="ARBA" id="ARBA00004141"/>
    </source>
</evidence>
<feature type="transmembrane region" description="Helical" evidence="5">
    <location>
        <begin position="80"/>
        <end position="99"/>
    </location>
</feature>
<dbReference type="AlphaFoldDB" id="A0A3N0DTI8"/>
<keyword evidence="8" id="KW-1185">Reference proteome</keyword>
<gene>
    <name evidence="7" type="ORF">EFL95_07130</name>
</gene>
<dbReference type="GO" id="GO:0016020">
    <property type="term" value="C:membrane"/>
    <property type="evidence" value="ECO:0007669"/>
    <property type="project" value="UniProtKB-SubCell"/>
</dbReference>
<keyword evidence="3 5" id="KW-1133">Transmembrane helix</keyword>
<dbReference type="PROSITE" id="PS51751">
    <property type="entry name" value="EXPERA"/>
    <property type="match status" value="1"/>
</dbReference>
<evidence type="ECO:0000256" key="5">
    <source>
        <dbReference type="SAM" id="Phobius"/>
    </source>
</evidence>
<proteinExistence type="predicted"/>
<feature type="domain" description="EXPERA" evidence="6">
    <location>
        <begin position="18"/>
        <end position="157"/>
    </location>
</feature>
<dbReference type="InterPro" id="IPR033118">
    <property type="entry name" value="EXPERA"/>
</dbReference>
<protein>
    <submittedName>
        <fullName evidence="7">DUF2781 domain-containing protein</fullName>
    </submittedName>
</protein>
<comment type="caution">
    <text evidence="7">The sequence shown here is derived from an EMBL/GenBank/DDBJ whole genome shotgun (WGS) entry which is preliminary data.</text>
</comment>
<evidence type="ECO:0000256" key="4">
    <source>
        <dbReference type="ARBA" id="ARBA00023136"/>
    </source>
</evidence>
<feature type="transmembrane region" description="Helical" evidence="5">
    <location>
        <begin position="106"/>
        <end position="127"/>
    </location>
</feature>
<feature type="transmembrane region" description="Helical" evidence="5">
    <location>
        <begin position="139"/>
        <end position="158"/>
    </location>
</feature>
<keyword evidence="2 5" id="KW-0812">Transmembrane</keyword>
<sequence length="172" mass="19579">MKNMCGTLLPMTLTRHRLDYLFLPFFVIGILNSLILSLPESLGVPVTADSPWPPLRSLHSWAVEQEPQHLHIPPTLQASILYDGFVQSVLLIVLTIGFWKLKSWPWLMTLGLVYAVSAVVNMYFYFMQTFLGPDVPPHLGTYLPMNLPWLVIPMLLIWRCWPRPASARPVAA</sequence>
<dbReference type="Proteomes" id="UP000277094">
    <property type="component" value="Unassembled WGS sequence"/>
</dbReference>
<dbReference type="EMBL" id="RJSG01000002">
    <property type="protein sequence ID" value="RNL78831.1"/>
    <property type="molecule type" value="Genomic_DNA"/>
</dbReference>
<organism evidence="7 8">
    <name type="scientific">Nocardioides marmorisolisilvae</name>
    <dbReference type="NCBI Taxonomy" id="1542737"/>
    <lineage>
        <taxon>Bacteria</taxon>
        <taxon>Bacillati</taxon>
        <taxon>Actinomycetota</taxon>
        <taxon>Actinomycetes</taxon>
        <taxon>Propionibacteriales</taxon>
        <taxon>Nocardioidaceae</taxon>
        <taxon>Nocardioides</taxon>
    </lineage>
</organism>
<feature type="transmembrane region" description="Helical" evidence="5">
    <location>
        <begin position="20"/>
        <end position="38"/>
    </location>
</feature>
<comment type="subcellular location">
    <subcellularLocation>
        <location evidence="1">Membrane</location>
        <topology evidence="1">Multi-pass membrane protein</topology>
    </subcellularLocation>
</comment>
<keyword evidence="4 5" id="KW-0472">Membrane</keyword>
<evidence type="ECO:0000259" key="6">
    <source>
        <dbReference type="PROSITE" id="PS51751"/>
    </source>
</evidence>
<reference evidence="7 8" key="1">
    <citation type="submission" date="2018-11" db="EMBL/GenBank/DDBJ databases">
        <authorList>
            <person name="Li F."/>
        </authorList>
    </citation>
    <scope>NUCLEOTIDE SEQUENCE [LARGE SCALE GENOMIC DNA]</scope>
    <source>
        <strain evidence="7 8">KIS18-7</strain>
    </source>
</reference>
<evidence type="ECO:0000256" key="3">
    <source>
        <dbReference type="ARBA" id="ARBA00022989"/>
    </source>
</evidence>
<name>A0A3N0DTI8_9ACTN</name>
<evidence type="ECO:0000256" key="2">
    <source>
        <dbReference type="ARBA" id="ARBA00022692"/>
    </source>
</evidence>
<dbReference type="OrthoDB" id="4718313at2"/>